<name>A0A1Q9DNM3_SYMMI</name>
<reference evidence="4 5" key="1">
    <citation type="submission" date="2016-02" db="EMBL/GenBank/DDBJ databases">
        <title>Genome analysis of coral dinoflagellate symbionts highlights evolutionary adaptations to a symbiotic lifestyle.</title>
        <authorList>
            <person name="Aranda M."/>
            <person name="Li Y."/>
            <person name="Liew Y.J."/>
            <person name="Baumgarten S."/>
            <person name="Simakov O."/>
            <person name="Wilson M."/>
            <person name="Piel J."/>
            <person name="Ashoor H."/>
            <person name="Bougouffa S."/>
            <person name="Bajic V.B."/>
            <person name="Ryu T."/>
            <person name="Ravasi T."/>
            <person name="Bayer T."/>
            <person name="Micklem G."/>
            <person name="Kim H."/>
            <person name="Bhak J."/>
            <person name="Lajeunesse T.C."/>
            <person name="Voolstra C.R."/>
        </authorList>
    </citation>
    <scope>NUCLEOTIDE SEQUENCE [LARGE SCALE GENOMIC DNA]</scope>
    <source>
        <strain evidence="4 5">CCMP2467</strain>
    </source>
</reference>
<keyword evidence="2" id="KW-1133">Transmembrane helix</keyword>
<feature type="compositionally biased region" description="Polar residues" evidence="1">
    <location>
        <begin position="1058"/>
        <end position="1068"/>
    </location>
</feature>
<feature type="region of interest" description="Disordered" evidence="1">
    <location>
        <begin position="1058"/>
        <end position="1097"/>
    </location>
</feature>
<comment type="caution">
    <text evidence="4">The sequence shown here is derived from an EMBL/GenBank/DDBJ whole genome shotgun (WGS) entry which is preliminary data.</text>
</comment>
<evidence type="ECO:0000313" key="4">
    <source>
        <dbReference type="EMBL" id="OLP96740.1"/>
    </source>
</evidence>
<dbReference type="OrthoDB" id="419553at2759"/>
<proteinExistence type="predicted"/>
<evidence type="ECO:0000256" key="1">
    <source>
        <dbReference type="SAM" id="MobiDB-lite"/>
    </source>
</evidence>
<gene>
    <name evidence="4" type="ORF">AK812_SmicGene20962</name>
</gene>
<evidence type="ECO:0000256" key="2">
    <source>
        <dbReference type="SAM" id="Phobius"/>
    </source>
</evidence>
<evidence type="ECO:0000256" key="3">
    <source>
        <dbReference type="SAM" id="SignalP"/>
    </source>
</evidence>
<keyword evidence="3" id="KW-0732">Signal</keyword>
<dbReference type="Proteomes" id="UP000186817">
    <property type="component" value="Unassembled WGS sequence"/>
</dbReference>
<feature type="chain" id="PRO_5012773796" evidence="3">
    <location>
        <begin position="20"/>
        <end position="1639"/>
    </location>
</feature>
<keyword evidence="2" id="KW-0472">Membrane</keyword>
<evidence type="ECO:0000313" key="5">
    <source>
        <dbReference type="Proteomes" id="UP000186817"/>
    </source>
</evidence>
<organism evidence="4 5">
    <name type="scientific">Symbiodinium microadriaticum</name>
    <name type="common">Dinoflagellate</name>
    <name type="synonym">Zooxanthella microadriatica</name>
    <dbReference type="NCBI Taxonomy" id="2951"/>
    <lineage>
        <taxon>Eukaryota</taxon>
        <taxon>Sar</taxon>
        <taxon>Alveolata</taxon>
        <taxon>Dinophyceae</taxon>
        <taxon>Suessiales</taxon>
        <taxon>Symbiodiniaceae</taxon>
        <taxon>Symbiodinium</taxon>
    </lineage>
</organism>
<dbReference type="EMBL" id="LSRX01000456">
    <property type="protein sequence ID" value="OLP96740.1"/>
    <property type="molecule type" value="Genomic_DNA"/>
</dbReference>
<feature type="transmembrane region" description="Helical" evidence="2">
    <location>
        <begin position="1026"/>
        <end position="1049"/>
    </location>
</feature>
<keyword evidence="5" id="KW-1185">Reference proteome</keyword>
<accession>A0A1Q9DNM3</accession>
<feature type="transmembrane region" description="Helical" evidence="2">
    <location>
        <begin position="986"/>
        <end position="1005"/>
    </location>
</feature>
<protein>
    <submittedName>
        <fullName evidence="4">Uncharacterized protein</fullName>
    </submittedName>
</protein>
<sequence>MWCLVAGFLALVLTGLFWGSGFDWGLGKPTDENPDERASNALAGQKYIHMLNMTSVEDQLEVLEKAVGILERALEKSEQPGLQLHAQTSCRNKLGENTLGSADLDDWVRKQCHGFGPSSTCHGLITQDLQHYGLFKNQQIAGASFTAENIYAAMHIASRLGDDMMLKRSRYNKLAKLLKQQGWVGTIGHLGPMMLHELRQAEALVADDRMQVFSLDLHSMGWSEERCTCFEMHMPQWLWRATPAWDGVGLWSEVIPGFQSRRLRRRSKGDPVVAKAADSIVGDFQEAMSVDFADNLPNTKQPDITDIVLGDIFFAHMNASTDSNHTLGNKSHTSRDVSRLVQDDLDIQKYVGKHGDLFRQLLAAELTVGRYALRFPWLTLLYLYSYPITSSTMEPLCDSGPTAGFLPRPPPAEPYVDLGIPDTVETDTSVDGILVFSCHPCWRCSRGPLARPNCWTFWALSGLYPLLEALASLPLVGGIVTLPFLVYNAWMLPFGLPASQQNCLLSSNPWVSRVGAQLGVPVPYVDSTLQLNVIASTESFCPGGYLPLSSPAGSCGMDTLQKLPCSCSAAMLPERTCSGRHPCASCQLDAGANNEWLSVYDPSHDRDLHEALLLAVLLEGELSGYEWKKLYKSMPHEDLNGSFVDQLVSMRNASNASPTGSDDSNMLLGVNTVVNSQKFGRTLSEQSGDASKCDPDVLVRLGDAGQAYDKRLAGLLLLMQHKEVHFDQASLFSTQLSQLRLMGINLPNHGGPPMAEPEHYGIILRLATPASFELKGCRKWQFLVLELMADGLLWTLSVEFPSYDFKTLRRMDFDVFQPVQLAGFLAAHHDIPYAVGNFDCRFFASALGDEIAAHAKRWLEVVEVRVVGRPGASVDKLFPRKAGVAMMKYEHRSQTVESLMLSQWFSASPHFLNASAPFTSIELAKVVLAGPPGEVEPFLQHLSQEQPKPELMIGSPRSLGNHLLAGVTAYDEDLPEFSPPLLARHFFILLPCLILLALALGYFLGHTLWRLGCRCWKEVRSLSAPTQVAIGLAFVVGLGPWLVLPYGLWRMSCSGNPSEKQSEYTTAGTGDDLDDETTRADTAEAESDPEDKGSGFGDHLDGAQRFLNLVGEAAKRCLNVTKHQAGEEAAPVPVEYRVMQGPLFKKPSKDPNSSKVIKLNRKVGSKVQSTGQTWQGPAGGLWLELDGDKPGWLLVEGPGFGQPGPLLEEVRPGDEEPVVLYALSPIDDSKLCDICLKPSQTVKHAKHWLALRLPGLKVESIIVAKEKPSEKTHGQGLRNFPANWILEDEVRIRDTPFKDGDEFVFFYMGDAAQDVADLQSRAESSVCRNREARDSLSWLHVPVLSLLRLSPTCSHDPHSLPPFERMTSDAGAPFDRSFREALIDVVDGCLKHRPEAVPVEQYFADHLEPILSALAIDCIASQPENPTAFLHAWVKQRECETSPSQNGSALQDGDFDMSPIARMAISSWHHKECSRELAALQKEYGNLQDVLKTSQRGLRLLRAAEAGDRSALVAILEPLGLAQGQSSSATAAVQAMDHLGKVLRCLRSRGVTSASSAFLHFSPDQALPPCRQAGGFTLAPPYQEASRGISGFWSLTLATPARCRRVFRGIAGIAAVKRRLQCTTTVVGSSFTLLAGAVQ</sequence>
<feature type="signal peptide" evidence="3">
    <location>
        <begin position="1"/>
        <end position="19"/>
    </location>
</feature>
<keyword evidence="2" id="KW-0812">Transmembrane</keyword>